<feature type="region of interest" description="Disordered" evidence="1">
    <location>
        <begin position="367"/>
        <end position="398"/>
    </location>
</feature>
<evidence type="ECO:0000256" key="2">
    <source>
        <dbReference type="SAM" id="Phobius"/>
    </source>
</evidence>
<accession>A0AAV9HU52</accession>
<feature type="region of interest" description="Disordered" evidence="1">
    <location>
        <begin position="1"/>
        <end position="69"/>
    </location>
</feature>
<dbReference type="AlphaFoldDB" id="A0AAV9HU52"/>
<protein>
    <submittedName>
        <fullName evidence="3">Uncharacterized protein</fullName>
    </submittedName>
</protein>
<dbReference type="EMBL" id="MU864948">
    <property type="protein sequence ID" value="KAK4464440.1"/>
    <property type="molecule type" value="Genomic_DNA"/>
</dbReference>
<name>A0AAV9HU52_9PEZI</name>
<reference evidence="3" key="2">
    <citation type="submission" date="2023-06" db="EMBL/GenBank/DDBJ databases">
        <authorList>
            <consortium name="Lawrence Berkeley National Laboratory"/>
            <person name="Mondo S.J."/>
            <person name="Hensen N."/>
            <person name="Bonometti L."/>
            <person name="Westerberg I."/>
            <person name="Brannstrom I.O."/>
            <person name="Guillou S."/>
            <person name="Cros-Aarteil S."/>
            <person name="Calhoun S."/>
            <person name="Haridas S."/>
            <person name="Kuo A."/>
            <person name="Pangilinan J."/>
            <person name="Riley R."/>
            <person name="Labutti K."/>
            <person name="Andreopoulos B."/>
            <person name="Lipzen A."/>
            <person name="Chen C."/>
            <person name="Yanf M."/>
            <person name="Daum C."/>
            <person name="Ng V."/>
            <person name="Clum A."/>
            <person name="Steindorff A."/>
            <person name="Ohm R."/>
            <person name="Martin F."/>
            <person name="Silar P."/>
            <person name="Natvig D."/>
            <person name="Lalanne C."/>
            <person name="Gautier V."/>
            <person name="Ament-Velasquez S.L."/>
            <person name="Kruys A."/>
            <person name="Hutchinson M.I."/>
            <person name="Powell A.J."/>
            <person name="Barry K."/>
            <person name="Miller A.N."/>
            <person name="Grigoriev I.V."/>
            <person name="Debuchy R."/>
            <person name="Gladieux P."/>
            <person name="Thoren M.H."/>
            <person name="Johannesson H."/>
        </authorList>
    </citation>
    <scope>NUCLEOTIDE SEQUENCE</scope>
    <source>
        <strain evidence="3">PSN324</strain>
    </source>
</reference>
<feature type="transmembrane region" description="Helical" evidence="2">
    <location>
        <begin position="335"/>
        <end position="355"/>
    </location>
</feature>
<feature type="transmembrane region" description="Helical" evidence="2">
    <location>
        <begin position="528"/>
        <end position="552"/>
    </location>
</feature>
<comment type="caution">
    <text evidence="3">The sequence shown here is derived from an EMBL/GenBank/DDBJ whole genome shotgun (WGS) entry which is preliminary data.</text>
</comment>
<keyword evidence="4" id="KW-1185">Reference proteome</keyword>
<feature type="compositionally biased region" description="Gly residues" evidence="1">
    <location>
        <begin position="378"/>
        <end position="387"/>
    </location>
</feature>
<sequence length="617" mass="66715">MEKVDSKPLEPAPQAPDSPITNAPNIFRTETSLTDATLVDRHASPVSEDMPTGLAGNPPRKKSYSEQPACYSTSPVASKLFSAATHKESPTTGLRSKLFQTLHDQSNALLQPTNLAVESNIDVLRITCEEGIYLPGQNTKQVEAVLGELEEYGASSSLLPSSPPEQPRLLAFFIKLEKSPSAAFGHRASISQKLVEELFAKFDVHQSFLGDLVGRPDYWSASGRVKNAAAGGYEFFCQHPRWAQASRYETGKGAAAAMQGHRAPCSVYMHHSRAQNLTLYLIAASASEDWIPSVLDRVGVLGGGEEASGLNTGAGAGSRSVPSSETRQALASSPFMLHAILSTVAFEQSIGYVAAVRDRLMTQIKQVNDYSDSDSHRSGGGGGGGKNRAGAAGKSTSSDRAMLENITRELHSVSQTADTGIANAHMSIKIAERMLEAHSAFMMMTTGGADLDDGSQKEGPAQIFIRDTHNALEYVRNSFYCQKDWLSSYKARKDTAMNFVFNVVTQHDSATNVEISYRMAQDSSSMNAVTILTLIFLPGTFLSTVFSSVAFSSSETGAAETTDWFVPFIIAACLLTVGSWSVWYFRSVMARWRLSAFLRAKKALSRRRKVDGGGDIV</sequence>
<keyword evidence="2" id="KW-0812">Transmembrane</keyword>
<evidence type="ECO:0000313" key="3">
    <source>
        <dbReference type="EMBL" id="KAK4464440.1"/>
    </source>
</evidence>
<gene>
    <name evidence="3" type="ORF">QBC42DRAFT_295082</name>
</gene>
<feature type="compositionally biased region" description="Polar residues" evidence="1">
    <location>
        <begin position="19"/>
        <end position="35"/>
    </location>
</feature>
<dbReference type="Gene3D" id="1.20.58.340">
    <property type="entry name" value="Magnesium transport protein CorA, transmembrane region"/>
    <property type="match status" value="1"/>
</dbReference>
<keyword evidence="2" id="KW-0472">Membrane</keyword>
<keyword evidence="2" id="KW-1133">Transmembrane helix</keyword>
<dbReference type="Proteomes" id="UP001321749">
    <property type="component" value="Unassembled WGS sequence"/>
</dbReference>
<proteinExistence type="predicted"/>
<organism evidence="3 4">
    <name type="scientific">Cladorrhinum samala</name>
    <dbReference type="NCBI Taxonomy" id="585594"/>
    <lineage>
        <taxon>Eukaryota</taxon>
        <taxon>Fungi</taxon>
        <taxon>Dikarya</taxon>
        <taxon>Ascomycota</taxon>
        <taxon>Pezizomycotina</taxon>
        <taxon>Sordariomycetes</taxon>
        <taxon>Sordariomycetidae</taxon>
        <taxon>Sordariales</taxon>
        <taxon>Podosporaceae</taxon>
        <taxon>Cladorrhinum</taxon>
    </lineage>
</organism>
<feature type="transmembrane region" description="Helical" evidence="2">
    <location>
        <begin position="564"/>
        <end position="585"/>
    </location>
</feature>
<reference evidence="3" key="1">
    <citation type="journal article" date="2023" name="Mol. Phylogenet. Evol.">
        <title>Genome-scale phylogeny and comparative genomics of the fungal order Sordariales.</title>
        <authorList>
            <person name="Hensen N."/>
            <person name="Bonometti L."/>
            <person name="Westerberg I."/>
            <person name="Brannstrom I.O."/>
            <person name="Guillou S."/>
            <person name="Cros-Aarteil S."/>
            <person name="Calhoun S."/>
            <person name="Haridas S."/>
            <person name="Kuo A."/>
            <person name="Mondo S."/>
            <person name="Pangilinan J."/>
            <person name="Riley R."/>
            <person name="LaButti K."/>
            <person name="Andreopoulos B."/>
            <person name="Lipzen A."/>
            <person name="Chen C."/>
            <person name="Yan M."/>
            <person name="Daum C."/>
            <person name="Ng V."/>
            <person name="Clum A."/>
            <person name="Steindorff A."/>
            <person name="Ohm R.A."/>
            <person name="Martin F."/>
            <person name="Silar P."/>
            <person name="Natvig D.O."/>
            <person name="Lalanne C."/>
            <person name="Gautier V."/>
            <person name="Ament-Velasquez S.L."/>
            <person name="Kruys A."/>
            <person name="Hutchinson M.I."/>
            <person name="Powell A.J."/>
            <person name="Barry K."/>
            <person name="Miller A.N."/>
            <person name="Grigoriev I.V."/>
            <person name="Debuchy R."/>
            <person name="Gladieux P."/>
            <person name="Hiltunen Thoren M."/>
            <person name="Johannesson H."/>
        </authorList>
    </citation>
    <scope>NUCLEOTIDE SEQUENCE</scope>
    <source>
        <strain evidence="3">PSN324</strain>
    </source>
</reference>
<evidence type="ECO:0000256" key="1">
    <source>
        <dbReference type="SAM" id="MobiDB-lite"/>
    </source>
</evidence>
<evidence type="ECO:0000313" key="4">
    <source>
        <dbReference type="Proteomes" id="UP001321749"/>
    </source>
</evidence>